<accession>A0A067PFC3</accession>
<name>A0A067PFC3_9AGAM</name>
<reference evidence="3" key="1">
    <citation type="journal article" date="2014" name="Proc. Natl. Acad. Sci. U.S.A.">
        <title>Extensive sampling of basidiomycete genomes demonstrates inadequacy of the white-rot/brown-rot paradigm for wood decay fungi.</title>
        <authorList>
            <person name="Riley R."/>
            <person name="Salamov A.A."/>
            <person name="Brown D.W."/>
            <person name="Nagy L.G."/>
            <person name="Floudas D."/>
            <person name="Held B.W."/>
            <person name="Levasseur A."/>
            <person name="Lombard V."/>
            <person name="Morin E."/>
            <person name="Otillar R."/>
            <person name="Lindquist E.A."/>
            <person name="Sun H."/>
            <person name="LaButti K.M."/>
            <person name="Schmutz J."/>
            <person name="Jabbour D."/>
            <person name="Luo H."/>
            <person name="Baker S.E."/>
            <person name="Pisabarro A.G."/>
            <person name="Walton J.D."/>
            <person name="Blanchette R.A."/>
            <person name="Henrissat B."/>
            <person name="Martin F."/>
            <person name="Cullen D."/>
            <person name="Hibbett D.S."/>
            <person name="Grigoriev I.V."/>
        </authorList>
    </citation>
    <scope>NUCLEOTIDE SEQUENCE [LARGE SCALE GENOMIC DNA]</scope>
    <source>
        <strain evidence="3">MUCL 33604</strain>
    </source>
</reference>
<dbReference type="InParanoid" id="A0A067PFC3"/>
<keyword evidence="3" id="KW-1185">Reference proteome</keyword>
<feature type="region of interest" description="Disordered" evidence="1">
    <location>
        <begin position="1"/>
        <end position="105"/>
    </location>
</feature>
<sequence length="149" mass="16064">MVKKDFVGPGPYPTYTLPPRPSEQPTQPFESNAISIPKSPPKPVQNPLPPPPVPVKVTYDSRDATNDYTPPLTPDTPSPTFSPASPAMLSSPPTPPDGQENQITDGRYTCLVMMANHAVELKLQSKVPKAYPKSKIGREAFAFVAPAIS</sequence>
<dbReference type="Proteomes" id="UP000027265">
    <property type="component" value="Unassembled WGS sequence"/>
</dbReference>
<protein>
    <submittedName>
        <fullName evidence="2">Uncharacterized protein</fullName>
    </submittedName>
</protein>
<feature type="compositionally biased region" description="Low complexity" evidence="1">
    <location>
        <begin position="78"/>
        <end position="91"/>
    </location>
</feature>
<dbReference type="EMBL" id="KL197796">
    <property type="protein sequence ID" value="KDQ49191.1"/>
    <property type="molecule type" value="Genomic_DNA"/>
</dbReference>
<feature type="compositionally biased region" description="Polar residues" evidence="1">
    <location>
        <begin position="23"/>
        <end position="34"/>
    </location>
</feature>
<dbReference type="AlphaFoldDB" id="A0A067PFC3"/>
<evidence type="ECO:0000313" key="2">
    <source>
        <dbReference type="EMBL" id="KDQ49191.1"/>
    </source>
</evidence>
<dbReference type="STRING" id="933084.A0A067PFC3"/>
<gene>
    <name evidence="2" type="ORF">JAAARDRAFT_43068</name>
</gene>
<evidence type="ECO:0000256" key="1">
    <source>
        <dbReference type="SAM" id="MobiDB-lite"/>
    </source>
</evidence>
<feature type="compositionally biased region" description="Pro residues" evidence="1">
    <location>
        <begin position="10"/>
        <end position="22"/>
    </location>
</feature>
<organism evidence="2 3">
    <name type="scientific">Jaapia argillacea MUCL 33604</name>
    <dbReference type="NCBI Taxonomy" id="933084"/>
    <lineage>
        <taxon>Eukaryota</taxon>
        <taxon>Fungi</taxon>
        <taxon>Dikarya</taxon>
        <taxon>Basidiomycota</taxon>
        <taxon>Agaricomycotina</taxon>
        <taxon>Agaricomycetes</taxon>
        <taxon>Agaricomycetidae</taxon>
        <taxon>Jaapiales</taxon>
        <taxon>Jaapiaceae</taxon>
        <taxon>Jaapia</taxon>
    </lineage>
</organism>
<evidence type="ECO:0000313" key="3">
    <source>
        <dbReference type="Proteomes" id="UP000027265"/>
    </source>
</evidence>
<dbReference type="HOGENOM" id="CLU_1855554_0_0_1"/>
<feature type="compositionally biased region" description="Pro residues" evidence="1">
    <location>
        <begin position="38"/>
        <end position="54"/>
    </location>
</feature>
<proteinExistence type="predicted"/>